<evidence type="ECO:0000313" key="1">
    <source>
        <dbReference type="EMBL" id="KFJ39787.1"/>
    </source>
</evidence>
<reference evidence="1 2" key="1">
    <citation type="submission" date="2014-06" db="EMBL/GenBank/DDBJ databases">
        <authorList>
            <person name="Bishop-Lilly K.A."/>
            <person name="Broomall S.M."/>
            <person name="Chain P.S."/>
            <person name="Chertkov O."/>
            <person name="Coyne S.R."/>
            <person name="Daligault H.E."/>
            <person name="Davenport K.W."/>
            <person name="Erkkila T."/>
            <person name="Frey K.G."/>
            <person name="Gibbons H.S."/>
            <person name="Gu W."/>
            <person name="Jaissle J."/>
            <person name="Johnson S.L."/>
            <person name="Koroleva G.I."/>
            <person name="Ladner J.T."/>
            <person name="Lo C.-C."/>
            <person name="Minogue T.D."/>
            <person name="Munk C."/>
            <person name="Palacios G.F."/>
            <person name="Redden C.L."/>
            <person name="Rosenzweig C.N."/>
            <person name="Scholz M.B."/>
            <person name="Teshima H."/>
            <person name="Xu Y."/>
        </authorList>
    </citation>
    <scope>NUCLEOTIDE SEQUENCE [LARGE SCALE GENOMIC DNA]</scope>
    <source>
        <strain evidence="1 2">FTZ</strain>
    </source>
</reference>
<dbReference type="Proteomes" id="UP000028987">
    <property type="component" value="Unassembled WGS sequence"/>
</dbReference>
<dbReference type="EMBL" id="JOVO01000016">
    <property type="protein sequence ID" value="KFJ39787.1"/>
    <property type="molecule type" value="Genomic_DNA"/>
</dbReference>
<accession>A0AAW3D476</accession>
<name>A0AAW3D476_FRATU</name>
<evidence type="ECO:0000313" key="2">
    <source>
        <dbReference type="Proteomes" id="UP000028987"/>
    </source>
</evidence>
<comment type="caution">
    <text evidence="1">The sequence shown here is derived from an EMBL/GenBank/DDBJ whole genome shotgun (WGS) entry which is preliminary data.</text>
</comment>
<protein>
    <submittedName>
        <fullName evidence="1">Uncharacterized protein</fullName>
    </submittedName>
</protein>
<proteinExistence type="predicted"/>
<organism evidence="1 2">
    <name type="scientific">Francisella tularensis</name>
    <dbReference type="NCBI Taxonomy" id="263"/>
    <lineage>
        <taxon>Bacteria</taxon>
        <taxon>Pseudomonadati</taxon>
        <taxon>Pseudomonadota</taxon>
        <taxon>Gammaproteobacteria</taxon>
        <taxon>Thiotrichales</taxon>
        <taxon>Francisellaceae</taxon>
        <taxon>Francisella</taxon>
    </lineage>
</organism>
<gene>
    <name evidence="1" type="ORF">DR87_262</name>
</gene>
<dbReference type="AlphaFoldDB" id="A0AAW3D476"/>
<sequence length="31" mass="3608">MKNLNAKRITLQGRHIIKASVKLDAIQYDRI</sequence>